<dbReference type="eggNOG" id="COG0483">
    <property type="taxonomic scope" value="Bacteria"/>
</dbReference>
<evidence type="ECO:0000313" key="12">
    <source>
        <dbReference type="Proteomes" id="UP000001963"/>
    </source>
</evidence>
<dbReference type="PRINTS" id="PR01959">
    <property type="entry name" value="SBIMPHPHTASE"/>
</dbReference>
<dbReference type="PANTHER" id="PTHR20854:SF4">
    <property type="entry name" value="INOSITOL-1-MONOPHOSPHATASE-RELATED"/>
    <property type="match status" value="1"/>
</dbReference>
<dbReference type="SUPFAM" id="SSF56655">
    <property type="entry name" value="Carbohydrate phosphatase"/>
    <property type="match status" value="1"/>
</dbReference>
<dbReference type="STRING" id="391165.GbCGDNIH1_1084"/>
<dbReference type="InterPro" id="IPR020583">
    <property type="entry name" value="Inositol_monoP_metal-BS"/>
</dbReference>
<evidence type="ECO:0000256" key="2">
    <source>
        <dbReference type="ARBA" id="ARBA00001946"/>
    </source>
</evidence>
<sequence length="312" mass="34209">MMMPVLPRRCFSGTAGWRIESSRVCFFLRPERQRIMALRLSPHMTVMQNAAQRAAKRLLRDFNEVEQLQVSVKGPSDFVSQADLRSEQSIRDDLTKARPGYALLMEESGASGGDNWTWRWVVDPLDGTTNFLHGIPHWAISIGLERRLPDGNTELAAAVVYSPAVDEMFWAEKGAGAFLNERRLRVSARRELHDAVFATGIPFAAVSAPRRLAFARTLGTLMPQVAGIRRFGSAALDLAWVAAGRYDGFWELGLKPWDVAAGLLLVREAGGYAVDPAGGDPLQTGDVVASNGHLHSKLLDIVQDGVAASRTS</sequence>
<keyword evidence="12" id="KW-1185">Reference proteome</keyword>
<evidence type="ECO:0000256" key="6">
    <source>
        <dbReference type="ARBA" id="ARBA00022723"/>
    </source>
</evidence>
<dbReference type="Proteomes" id="UP000001963">
    <property type="component" value="Chromosome"/>
</dbReference>
<dbReference type="PROSITE" id="PS00630">
    <property type="entry name" value="IMP_2"/>
    <property type="match status" value="1"/>
</dbReference>
<dbReference type="InterPro" id="IPR000760">
    <property type="entry name" value="Inositol_monophosphatase-like"/>
</dbReference>
<evidence type="ECO:0000256" key="5">
    <source>
        <dbReference type="ARBA" id="ARBA00019784"/>
    </source>
</evidence>
<comment type="cofactor">
    <cofactor evidence="2 9 10">
        <name>Mg(2+)</name>
        <dbReference type="ChEBI" id="CHEBI:18420"/>
    </cofactor>
</comment>
<comment type="similarity">
    <text evidence="3 10">Belongs to the inositol monophosphatase superfamily.</text>
</comment>
<dbReference type="InterPro" id="IPR022337">
    <property type="entry name" value="Inositol_monophosphatase_SuhB"/>
</dbReference>
<feature type="binding site" evidence="9">
    <location>
        <position position="123"/>
    </location>
    <ligand>
        <name>Mg(2+)</name>
        <dbReference type="ChEBI" id="CHEBI:18420"/>
        <label>1</label>
        <note>catalytic</note>
    </ligand>
</feature>
<protein>
    <recommendedName>
        <fullName evidence="5 10">Inositol-1-monophosphatase</fullName>
        <ecNumber evidence="4 10">3.1.3.25</ecNumber>
    </recommendedName>
</protein>
<organism evidence="11 12">
    <name type="scientific">Granulibacter bethesdensis (strain ATCC BAA-1260 / CGDNIH1)</name>
    <dbReference type="NCBI Taxonomy" id="391165"/>
    <lineage>
        <taxon>Bacteria</taxon>
        <taxon>Pseudomonadati</taxon>
        <taxon>Pseudomonadota</taxon>
        <taxon>Alphaproteobacteria</taxon>
        <taxon>Acetobacterales</taxon>
        <taxon>Acetobacteraceae</taxon>
        <taxon>Granulibacter</taxon>
    </lineage>
</organism>
<dbReference type="Gene3D" id="3.30.540.10">
    <property type="entry name" value="Fructose-1,6-Bisphosphatase, subunit A, domain 1"/>
    <property type="match status" value="1"/>
</dbReference>
<dbReference type="InterPro" id="IPR033942">
    <property type="entry name" value="IMPase"/>
</dbReference>
<dbReference type="AlphaFoldDB" id="Q0BT70"/>
<feature type="binding site" evidence="9">
    <location>
        <position position="106"/>
    </location>
    <ligand>
        <name>Mg(2+)</name>
        <dbReference type="ChEBI" id="CHEBI:18420"/>
        <label>1</label>
        <note>catalytic</note>
    </ligand>
</feature>
<feature type="binding site" evidence="9">
    <location>
        <position position="126"/>
    </location>
    <ligand>
        <name>Mg(2+)</name>
        <dbReference type="ChEBI" id="CHEBI:18420"/>
        <label>1</label>
        <note>catalytic</note>
    </ligand>
</feature>
<dbReference type="CDD" id="cd01639">
    <property type="entry name" value="IMPase"/>
    <property type="match status" value="1"/>
</dbReference>
<dbReference type="GO" id="GO:0008934">
    <property type="term" value="F:inositol monophosphate 1-phosphatase activity"/>
    <property type="evidence" value="ECO:0007669"/>
    <property type="project" value="InterPro"/>
</dbReference>
<dbReference type="EMBL" id="CP000394">
    <property type="protein sequence ID" value="ABI61982.1"/>
    <property type="molecule type" value="Genomic_DNA"/>
</dbReference>
<evidence type="ECO:0000256" key="4">
    <source>
        <dbReference type="ARBA" id="ARBA00013106"/>
    </source>
</evidence>
<dbReference type="FunFam" id="3.30.540.10:FF:000003">
    <property type="entry name" value="Inositol-1-monophosphatase"/>
    <property type="match status" value="1"/>
</dbReference>
<dbReference type="KEGG" id="gbe:GbCGDNIH1_1084"/>
<gene>
    <name evidence="11" type="ordered locus">GbCGDNIH1_1084</name>
</gene>
<dbReference type="Pfam" id="PF00459">
    <property type="entry name" value="Inositol_P"/>
    <property type="match status" value="1"/>
</dbReference>
<evidence type="ECO:0000256" key="1">
    <source>
        <dbReference type="ARBA" id="ARBA00001033"/>
    </source>
</evidence>
<dbReference type="PANTHER" id="PTHR20854">
    <property type="entry name" value="INOSITOL MONOPHOSPHATASE"/>
    <property type="match status" value="1"/>
</dbReference>
<dbReference type="Gene3D" id="3.40.190.80">
    <property type="match status" value="1"/>
</dbReference>
<comment type="catalytic activity">
    <reaction evidence="1 10">
        <text>a myo-inositol phosphate + H2O = myo-inositol + phosphate</text>
        <dbReference type="Rhea" id="RHEA:24056"/>
        <dbReference type="ChEBI" id="CHEBI:15377"/>
        <dbReference type="ChEBI" id="CHEBI:17268"/>
        <dbReference type="ChEBI" id="CHEBI:43474"/>
        <dbReference type="ChEBI" id="CHEBI:84139"/>
        <dbReference type="EC" id="3.1.3.25"/>
    </reaction>
</comment>
<dbReference type="PRINTS" id="PR00377">
    <property type="entry name" value="IMPHPHTASES"/>
</dbReference>
<feature type="binding site" evidence="9">
    <location>
        <position position="125"/>
    </location>
    <ligand>
        <name>Mg(2+)</name>
        <dbReference type="ChEBI" id="CHEBI:18420"/>
        <label>1</label>
        <note>catalytic</note>
    </ligand>
</feature>
<dbReference type="GO" id="GO:0007165">
    <property type="term" value="P:signal transduction"/>
    <property type="evidence" value="ECO:0007669"/>
    <property type="project" value="TreeGrafter"/>
</dbReference>
<keyword evidence="8 9" id="KW-0460">Magnesium</keyword>
<feature type="binding site" evidence="9">
    <location>
        <position position="258"/>
    </location>
    <ligand>
        <name>Mg(2+)</name>
        <dbReference type="ChEBI" id="CHEBI:18420"/>
        <label>1</label>
        <note>catalytic</note>
    </ligand>
</feature>
<dbReference type="GO" id="GO:0006020">
    <property type="term" value="P:inositol metabolic process"/>
    <property type="evidence" value="ECO:0007669"/>
    <property type="project" value="TreeGrafter"/>
</dbReference>
<dbReference type="GO" id="GO:0046872">
    <property type="term" value="F:metal ion binding"/>
    <property type="evidence" value="ECO:0007669"/>
    <property type="project" value="UniProtKB-KW"/>
</dbReference>
<dbReference type="HOGENOM" id="CLU_044118_0_4_5"/>
<accession>Q0BT70</accession>
<keyword evidence="6 9" id="KW-0479">Metal-binding</keyword>
<dbReference type="EC" id="3.1.3.25" evidence="4 10"/>
<evidence type="ECO:0000256" key="7">
    <source>
        <dbReference type="ARBA" id="ARBA00022801"/>
    </source>
</evidence>
<name>Q0BT70_GRABC</name>
<dbReference type="InterPro" id="IPR020550">
    <property type="entry name" value="Inositol_monophosphatase_CS"/>
</dbReference>
<keyword evidence="7 10" id="KW-0378">Hydrolase</keyword>
<evidence type="ECO:0000256" key="8">
    <source>
        <dbReference type="ARBA" id="ARBA00022842"/>
    </source>
</evidence>
<evidence type="ECO:0000256" key="10">
    <source>
        <dbReference type="RuleBase" id="RU364068"/>
    </source>
</evidence>
<dbReference type="GO" id="GO:0046854">
    <property type="term" value="P:phosphatidylinositol phosphate biosynthetic process"/>
    <property type="evidence" value="ECO:0007669"/>
    <property type="project" value="InterPro"/>
</dbReference>
<dbReference type="PROSITE" id="PS00629">
    <property type="entry name" value="IMP_1"/>
    <property type="match status" value="1"/>
</dbReference>
<proteinExistence type="inferred from homology"/>
<reference evidence="11 12" key="1">
    <citation type="journal article" date="2007" name="J. Bacteriol.">
        <title>Genome sequence analysis of the emerging human pathogenic acetic acid bacterium Granulibacter bethesdensis.</title>
        <authorList>
            <person name="Greenberg D.E."/>
            <person name="Porcella S.F."/>
            <person name="Zelazny A.M."/>
            <person name="Virtaneva K."/>
            <person name="Sturdevant D.E."/>
            <person name="Kupko J.J.III."/>
            <person name="Barbian K.D."/>
            <person name="Babar A."/>
            <person name="Dorward D.W."/>
            <person name="Holland S.M."/>
        </authorList>
    </citation>
    <scope>NUCLEOTIDE SEQUENCE [LARGE SCALE GENOMIC DNA]</scope>
    <source>
        <strain evidence="12">ATCC BAA-1260 / CGDNIH1</strain>
    </source>
</reference>
<evidence type="ECO:0000313" key="11">
    <source>
        <dbReference type="EMBL" id="ABI61982.1"/>
    </source>
</evidence>
<evidence type="ECO:0000256" key="3">
    <source>
        <dbReference type="ARBA" id="ARBA00009759"/>
    </source>
</evidence>
<evidence type="ECO:0000256" key="9">
    <source>
        <dbReference type="PIRSR" id="PIRSR600760-2"/>
    </source>
</evidence>